<dbReference type="GO" id="GO:0071108">
    <property type="term" value="P:protein K48-linked deubiquitination"/>
    <property type="evidence" value="ECO:0007669"/>
    <property type="project" value="TreeGrafter"/>
</dbReference>
<dbReference type="Pfam" id="PF14551">
    <property type="entry name" value="MCM_N"/>
    <property type="match status" value="1"/>
</dbReference>
<dbReference type="GO" id="GO:1990380">
    <property type="term" value="F:K48-linked deubiquitinase activity"/>
    <property type="evidence" value="ECO:0007669"/>
    <property type="project" value="InterPro"/>
</dbReference>
<evidence type="ECO:0000259" key="2">
    <source>
        <dbReference type="Pfam" id="PF04424"/>
    </source>
</evidence>
<dbReference type="GO" id="GO:0005829">
    <property type="term" value="C:cytosol"/>
    <property type="evidence" value="ECO:0007669"/>
    <property type="project" value="TreeGrafter"/>
</dbReference>
<comment type="caution">
    <text evidence="4">The sequence shown here is derived from an EMBL/GenBank/DDBJ whole genome shotgun (WGS) entry which is preliminary data.</text>
</comment>
<feature type="domain" description="MCM N-terminal" evidence="3">
    <location>
        <begin position="382"/>
        <end position="469"/>
    </location>
</feature>
<dbReference type="InterPro" id="IPR033979">
    <property type="entry name" value="MINDY_domain"/>
</dbReference>
<dbReference type="GO" id="GO:0071944">
    <property type="term" value="C:cell periphery"/>
    <property type="evidence" value="ECO:0007669"/>
    <property type="project" value="TreeGrafter"/>
</dbReference>
<dbReference type="Proteomes" id="UP000823388">
    <property type="component" value="Chromosome 8N"/>
</dbReference>
<reference evidence="4" key="1">
    <citation type="submission" date="2020-05" db="EMBL/GenBank/DDBJ databases">
        <title>WGS assembly of Panicum virgatum.</title>
        <authorList>
            <person name="Lovell J.T."/>
            <person name="Jenkins J."/>
            <person name="Shu S."/>
            <person name="Juenger T.E."/>
            <person name="Schmutz J."/>
        </authorList>
    </citation>
    <scope>NUCLEOTIDE SEQUENCE</scope>
    <source>
        <strain evidence="4">AP13</strain>
    </source>
</reference>
<sequence>MRDPPQPFSRKYRVRELDINGQSIPFVLNGSGGSSALVSLSNAVLQTSDFHFALVTEGGINGRPKYVQTQTLLQLIELAVVQRIQEGWEKKAYDADTMLRSWQGFRMMIRHLPKCFDVYPIFESCSSFAEPSEVLSLFKACGFDVYHGLEFDPEDPETTEAIASKSYNEIVDILKSPSQIDDKTAHILKKFLDDTKDGLTTYGFRCLKRSLNVHNRGVLFRNNLCNLIYKCHETLMVFQDTEEQFKRTPDAIWKVLDMGKRNGKLLAFDFSEIKLQTMGHDADGSISLRRQAAPIEEEPKQKMKMSKPSSKQRRKLKTKMAINKSEVQQPANVMACDKKTEELKGSKSSGEEKNMLNLQEEEHNKIELDAETEEERDDKISQTFIRFLKVFKEEGASAPFFEGQIIAMDHYISFNFRIDYKDLEIYDRQIARNVCNKMPRIYDRLKYCACSFMLEHVQFKTKSEEVFKRTRIEINNLPPPNSVQALSEFAMQHDMHEIRQLFDYGGTKVNATTYMGRKAALGYLRFILKKHKAGYCWNGSFVLEDFIVLVKGGDLEFVITKEASEGFSKENAISDFNRFCVILFRLFMDDAIDEMPAYFDQFQLDYFLHMPSPEDSEAYDI</sequence>
<feature type="region of interest" description="Disordered" evidence="1">
    <location>
        <begin position="292"/>
        <end position="315"/>
    </location>
</feature>
<dbReference type="GO" id="GO:0016807">
    <property type="term" value="F:cysteine-type carboxypeptidase activity"/>
    <property type="evidence" value="ECO:0007669"/>
    <property type="project" value="TreeGrafter"/>
</dbReference>
<accession>A0A8T0P8H6</accession>
<dbReference type="PANTHER" id="PTHR18063">
    <property type="entry name" value="NF-E2 INDUCIBLE PROTEIN"/>
    <property type="match status" value="1"/>
</dbReference>
<organism evidence="4 5">
    <name type="scientific">Panicum virgatum</name>
    <name type="common">Blackwell switchgrass</name>
    <dbReference type="NCBI Taxonomy" id="38727"/>
    <lineage>
        <taxon>Eukaryota</taxon>
        <taxon>Viridiplantae</taxon>
        <taxon>Streptophyta</taxon>
        <taxon>Embryophyta</taxon>
        <taxon>Tracheophyta</taxon>
        <taxon>Spermatophyta</taxon>
        <taxon>Magnoliopsida</taxon>
        <taxon>Liliopsida</taxon>
        <taxon>Poales</taxon>
        <taxon>Poaceae</taxon>
        <taxon>PACMAD clade</taxon>
        <taxon>Panicoideae</taxon>
        <taxon>Panicodae</taxon>
        <taxon>Paniceae</taxon>
        <taxon>Panicinae</taxon>
        <taxon>Panicum</taxon>
        <taxon>Panicum sect. Hiantes</taxon>
    </lineage>
</organism>
<feature type="domain" description="MINDY deubiquitinase" evidence="2">
    <location>
        <begin position="11"/>
        <end position="266"/>
    </location>
</feature>
<protein>
    <submittedName>
        <fullName evidence="4">Uncharacterized protein</fullName>
    </submittedName>
</protein>
<dbReference type="OrthoDB" id="10261212at2759"/>
<evidence type="ECO:0000313" key="4">
    <source>
        <dbReference type="EMBL" id="KAG2558507.1"/>
    </source>
</evidence>
<dbReference type="Gene3D" id="3.30.1640.10">
    <property type="entry name" value="mini-chromosome maintenance (MCM) complex, chain A, domain 1"/>
    <property type="match status" value="1"/>
</dbReference>
<gene>
    <name evidence="4" type="ORF">PVAP13_8NG271203</name>
</gene>
<dbReference type="AlphaFoldDB" id="A0A8T0P8H6"/>
<evidence type="ECO:0000256" key="1">
    <source>
        <dbReference type="SAM" id="MobiDB-lite"/>
    </source>
</evidence>
<proteinExistence type="predicted"/>
<evidence type="ECO:0000259" key="3">
    <source>
        <dbReference type="Pfam" id="PF14551"/>
    </source>
</evidence>
<feature type="compositionally biased region" description="Basic residues" evidence="1">
    <location>
        <begin position="302"/>
        <end position="315"/>
    </location>
</feature>
<keyword evidence="5" id="KW-1185">Reference proteome</keyword>
<dbReference type="InterPro" id="IPR007518">
    <property type="entry name" value="MINDY"/>
</dbReference>
<dbReference type="InterPro" id="IPR027925">
    <property type="entry name" value="MCM_N"/>
</dbReference>
<dbReference type="Pfam" id="PF04424">
    <property type="entry name" value="MINDY_DUB"/>
    <property type="match status" value="1"/>
</dbReference>
<dbReference type="EMBL" id="CM029052">
    <property type="protein sequence ID" value="KAG2558507.1"/>
    <property type="molecule type" value="Genomic_DNA"/>
</dbReference>
<dbReference type="PANTHER" id="PTHR18063:SF6">
    <property type="entry name" value="UBIQUITIN CARBOXYL-TERMINAL HYDROLASE"/>
    <property type="match status" value="1"/>
</dbReference>
<name>A0A8T0P8H6_PANVG</name>
<dbReference type="GO" id="GO:0004843">
    <property type="term" value="F:cysteine-type deubiquitinase activity"/>
    <property type="evidence" value="ECO:0007669"/>
    <property type="project" value="InterPro"/>
</dbReference>
<evidence type="ECO:0000313" key="5">
    <source>
        <dbReference type="Proteomes" id="UP000823388"/>
    </source>
</evidence>